<dbReference type="SUPFAM" id="SSF53335">
    <property type="entry name" value="S-adenosyl-L-methionine-dependent methyltransferases"/>
    <property type="match status" value="1"/>
</dbReference>
<evidence type="ECO:0000259" key="2">
    <source>
        <dbReference type="Pfam" id="PF06634"/>
    </source>
</evidence>
<dbReference type="PROSITE" id="PS00092">
    <property type="entry name" value="N6_MTASE"/>
    <property type="match status" value="1"/>
</dbReference>
<gene>
    <name evidence="3" type="ORF">M2350_002854</name>
</gene>
<comment type="caution">
    <text evidence="3">The sequence shown here is derived from an EMBL/GenBank/DDBJ whole genome shotgun (WGS) entry which is preliminary data.</text>
</comment>
<dbReference type="GO" id="GO:0008168">
    <property type="term" value="F:methyltransferase activity"/>
    <property type="evidence" value="ECO:0007669"/>
    <property type="project" value="UniProtKB-KW"/>
</dbReference>
<proteinExistence type="predicted"/>
<protein>
    <submittedName>
        <fullName evidence="3">Adenine-specific DNA methylase</fullName>
    </submittedName>
</protein>
<organism evidence="3 4">
    <name type="scientific">Candidatus Fervidibacter sacchari</name>
    <dbReference type="NCBI Taxonomy" id="1448929"/>
    <lineage>
        <taxon>Bacteria</taxon>
        <taxon>Candidatus Fervidibacterota</taxon>
        <taxon>Candidatus Fervidibacter</taxon>
    </lineage>
</organism>
<evidence type="ECO:0000313" key="3">
    <source>
        <dbReference type="EMBL" id="MCS3920425.1"/>
    </source>
</evidence>
<name>A0ABT2EU53_9BACT</name>
<sequence>MAQRFLIERALPIKALSEEARREKAIRHGHISTLHVWWARRPLVVARAAVLGALLTEDDDVDERFIANLCKWEVHDGDPAGRYLLEQARNLIRKRFGDQPPKVLDSFAGGGSIPLEALRLGCKAYALEYNPVAYIILKATIEFPQRFGQKIVNEVKRWGEWVLEKAREELAEFYPAVSSETPIAYIWSRTIKCPNPSCGAEIPLFRQFWLARKDNKKVALKPIPNREANRVDFAIVHGNDIDFDPSKGTVSKGNAVCLVCGTSVKDKYVKAEAQAGRMGHRLVAVVTTRGKGQGRNYRLATKEDFEAFRKAQQALQNLTQTPSPWAFGLSWVPEEEVEQIKKRPLPVWLDDLYLYNMPRWCDLFNPRQLLSLCTFGKWVREAYRQILQETDDLKFAKAVATYLALAMDRLADYNATLCLWHVTGEKIAHVFTQHDLKMAWDYVEINPFSSVTGAWQGAVDWLVRYLTRESRIPQAGFAHLGSAASLPFPDKHFDAVIIDPPYHDNVPYADLSDFFYVWLRRTIGDLYPEAFKWTLTPKDEEAVVNPARFGGGKKGEQIAQAHYQRLMQKSFEEIYRVLKPEGMAVVMFTHRSTEAWERLIQSLLDAGLYPTASFPVHTEMEASTHQRGKGAIRSTILMACRRRPENAPIGWYAQVRAEMEQVIPQRLKEFWDAGIRGADFFISAIGPSVGVFGRFRKVMHPDGREVSIGELLDEVRTIVTNFALERLGFSRLDEPTRFYVLYRWAYGGDELEFDEANKLAKSVGGELDALQEQQRLIKRDGSTVTLLTFTERWQDKICQGRWRQALENGTVAQLPEIDQLHIALSFWRLGETENLAKFLRQAGIQDETHPFWQTAQAILEAESNHNGNRTNSEAKVQKGRGSGSRETGLQEEVKALEQLLASKRSVLRQAASLAESQQQTLF</sequence>
<feature type="domain" description="DUF1156" evidence="2">
    <location>
        <begin position="10"/>
        <end position="57"/>
    </location>
</feature>
<dbReference type="Pfam" id="PF06634">
    <property type="entry name" value="DUF1156"/>
    <property type="match status" value="1"/>
</dbReference>
<evidence type="ECO:0000256" key="1">
    <source>
        <dbReference type="SAM" id="MobiDB-lite"/>
    </source>
</evidence>
<dbReference type="EMBL" id="JANUCP010000005">
    <property type="protein sequence ID" value="MCS3920425.1"/>
    <property type="molecule type" value="Genomic_DNA"/>
</dbReference>
<evidence type="ECO:0000313" key="4">
    <source>
        <dbReference type="Proteomes" id="UP001204798"/>
    </source>
</evidence>
<keyword evidence="4" id="KW-1185">Reference proteome</keyword>
<dbReference type="Proteomes" id="UP001204798">
    <property type="component" value="Unassembled WGS sequence"/>
</dbReference>
<dbReference type="InterPro" id="IPR029063">
    <property type="entry name" value="SAM-dependent_MTases_sf"/>
</dbReference>
<feature type="region of interest" description="Disordered" evidence="1">
    <location>
        <begin position="862"/>
        <end position="888"/>
    </location>
</feature>
<keyword evidence="3" id="KW-0808">Transferase</keyword>
<dbReference type="Gene3D" id="3.40.50.150">
    <property type="entry name" value="Vaccinia Virus protein VP39"/>
    <property type="match status" value="1"/>
</dbReference>
<keyword evidence="3" id="KW-0489">Methyltransferase</keyword>
<feature type="compositionally biased region" description="Polar residues" evidence="1">
    <location>
        <begin position="864"/>
        <end position="874"/>
    </location>
</feature>
<accession>A0ABT2EU53</accession>
<dbReference type="InterPro" id="IPR009537">
    <property type="entry name" value="DUF1156"/>
</dbReference>
<dbReference type="RefSeq" id="WP_259099627.1">
    <property type="nucleotide sequence ID" value="NZ_CP130454.1"/>
</dbReference>
<dbReference type="InterPro" id="IPR002052">
    <property type="entry name" value="DNA_methylase_N6_adenine_CS"/>
</dbReference>
<dbReference type="GO" id="GO:0032259">
    <property type="term" value="P:methylation"/>
    <property type="evidence" value="ECO:0007669"/>
    <property type="project" value="UniProtKB-KW"/>
</dbReference>
<reference evidence="3 4" key="1">
    <citation type="submission" date="2022-08" db="EMBL/GenBank/DDBJ databases">
        <title>Bacterial and archaeal communities from various locations to study Microbial Dark Matter (Phase II).</title>
        <authorList>
            <person name="Stepanauskas R."/>
        </authorList>
    </citation>
    <scope>NUCLEOTIDE SEQUENCE [LARGE SCALE GENOMIC DNA]</scope>
    <source>
        <strain evidence="3 4">PD1</strain>
    </source>
</reference>